<gene>
    <name evidence="1" type="ORF">HB902_11605</name>
    <name evidence="2" type="ORF">HCA46_01730</name>
</gene>
<evidence type="ECO:0000313" key="3">
    <source>
        <dbReference type="Proteomes" id="UP000541955"/>
    </source>
</evidence>
<dbReference type="Proteomes" id="UP000547643">
    <property type="component" value="Unassembled WGS sequence"/>
</dbReference>
<sequence length="105" mass="12520">MDQELEQLEKLFSELLKIVKKYGYERFVPQIRIIEAILSCLKDSEETSSSKMEYVASKHKQLYSPRGGLSEFFIWDNDFQTRIQLNKPLDTVRDDIWAILKKYRV</sequence>
<organism evidence="1 3">
    <name type="scientific">Listeria booriae</name>
    <dbReference type="NCBI Taxonomy" id="1552123"/>
    <lineage>
        <taxon>Bacteria</taxon>
        <taxon>Bacillati</taxon>
        <taxon>Bacillota</taxon>
        <taxon>Bacilli</taxon>
        <taxon>Bacillales</taxon>
        <taxon>Listeriaceae</taxon>
        <taxon>Listeria</taxon>
    </lineage>
</organism>
<dbReference type="RefSeq" id="WP_185430087.1">
    <property type="nucleotide sequence ID" value="NZ_JAARRW010000004.1"/>
</dbReference>
<proteinExistence type="predicted"/>
<name>A0A7X0XKG9_9LIST</name>
<dbReference type="EMBL" id="JAARRW010000004">
    <property type="protein sequence ID" value="MBC1562719.1"/>
    <property type="molecule type" value="Genomic_DNA"/>
</dbReference>
<evidence type="ECO:0000313" key="2">
    <source>
        <dbReference type="EMBL" id="MBC1777543.1"/>
    </source>
</evidence>
<evidence type="ECO:0000313" key="1">
    <source>
        <dbReference type="EMBL" id="MBC1562719.1"/>
    </source>
</evidence>
<reference evidence="3 4" key="1">
    <citation type="submission" date="2020-03" db="EMBL/GenBank/DDBJ databases">
        <title>Soil Listeria distribution.</title>
        <authorList>
            <person name="Liao J."/>
            <person name="Wiedmann M."/>
        </authorList>
    </citation>
    <scope>NUCLEOTIDE SEQUENCE [LARGE SCALE GENOMIC DNA]</scope>
    <source>
        <strain evidence="2 4">FSL L7-1017</strain>
        <strain evidence="1 3">FSL L7-1387</strain>
    </source>
</reference>
<dbReference type="EMBL" id="JAARUV010000001">
    <property type="protein sequence ID" value="MBC1777543.1"/>
    <property type="molecule type" value="Genomic_DNA"/>
</dbReference>
<dbReference type="AlphaFoldDB" id="A0A7X0XKG9"/>
<comment type="caution">
    <text evidence="1">The sequence shown here is derived from an EMBL/GenBank/DDBJ whole genome shotgun (WGS) entry which is preliminary data.</text>
</comment>
<accession>A0A7X0XKG9</accession>
<dbReference type="Proteomes" id="UP000541955">
    <property type="component" value="Unassembled WGS sequence"/>
</dbReference>
<evidence type="ECO:0000313" key="4">
    <source>
        <dbReference type="Proteomes" id="UP000547643"/>
    </source>
</evidence>
<protein>
    <submittedName>
        <fullName evidence="1">Uncharacterized protein</fullName>
    </submittedName>
</protein>